<dbReference type="NCBIfam" id="TIGR01081">
    <property type="entry name" value="mpl"/>
    <property type="match status" value="1"/>
</dbReference>
<dbReference type="RefSeq" id="WP_015470059.1">
    <property type="nucleotide sequence ID" value="NC_020813.1"/>
</dbReference>
<keyword evidence="3" id="KW-0547">Nucleotide-binding</keyword>
<evidence type="ECO:0000259" key="11">
    <source>
        <dbReference type="Pfam" id="PF08245"/>
    </source>
</evidence>
<dbReference type="GO" id="GO:0005524">
    <property type="term" value="F:ATP binding"/>
    <property type="evidence" value="ECO:0007669"/>
    <property type="project" value="UniProtKB-KW"/>
</dbReference>
<dbReference type="KEGG" id="bex:A11Q_1353"/>
<dbReference type="GO" id="GO:0051301">
    <property type="term" value="P:cell division"/>
    <property type="evidence" value="ECO:0007669"/>
    <property type="project" value="UniProtKB-KW"/>
</dbReference>
<evidence type="ECO:0000313" key="13">
    <source>
        <dbReference type="Proteomes" id="UP000012040"/>
    </source>
</evidence>
<dbReference type="GO" id="GO:0009252">
    <property type="term" value="P:peptidoglycan biosynthetic process"/>
    <property type="evidence" value="ECO:0007669"/>
    <property type="project" value="UniProtKB-KW"/>
</dbReference>
<protein>
    <recommendedName>
        <fullName evidence="14">UDP-N-acetylmuramate:L-alanyl-gamma-D-glutamyl-meso-diaminopimelate ligase</fullName>
    </recommendedName>
</protein>
<evidence type="ECO:0000256" key="3">
    <source>
        <dbReference type="ARBA" id="ARBA00022741"/>
    </source>
</evidence>
<keyword evidence="7" id="KW-0131">Cell cycle</keyword>
<name>M4VQY5_9BACT</name>
<gene>
    <name evidence="12" type="ORF">A11Q_1353</name>
</gene>
<dbReference type="InterPro" id="IPR013221">
    <property type="entry name" value="Mur_ligase_cen"/>
</dbReference>
<keyword evidence="4" id="KW-0067">ATP-binding</keyword>
<sequence length="479" mass="53188">MPQASINDLQQGSHIHLMGICGTAMASLAGLLKDRGFKVTGSDSNPYPPMSTQLENMGIQIQKPYKKENLSMKPDFVVVGNVISASNEEAQEMVRLGLPFCSLPQAMGEAIIENRESFVISGTHGKTTTTSLMSWVAECCGLQPGFLIGGIPKNFNQSFRNPAANTFIIEGDEYDTAYFDKVPKFTHYRPRHVVLTSVEFDHADIYKNFDEVKSAFVKLMTLVPSSGSVVFWGDDQNVRAVAEHSKTAKTFSYGLTEKNDYIANILSADTAETQFEVKFRQQLVGVFNTPMVGRFNILNALAVVAQAHIHNWDMGKVSEALRTFGGVKRRQEILGEFSGVLLIEDFAHHPTAVKETIHAIQGKYKDRKVFSIFEPRSATSRRKVFQKDYVEAFKEAHEILIAKAFDQGKIDEDNRFSSLELVQDLCSQGKTAAEFESADLIVENIAARSKSGDIVLIMSNGGFDGIYEKLINRLKLKNG</sequence>
<dbReference type="Proteomes" id="UP000012040">
    <property type="component" value="Chromosome"/>
</dbReference>
<dbReference type="OrthoDB" id="5287829at2"/>
<evidence type="ECO:0000256" key="2">
    <source>
        <dbReference type="ARBA" id="ARBA00022618"/>
    </source>
</evidence>
<dbReference type="InterPro" id="IPR004101">
    <property type="entry name" value="Mur_ligase_C"/>
</dbReference>
<evidence type="ECO:0000256" key="4">
    <source>
        <dbReference type="ARBA" id="ARBA00022840"/>
    </source>
</evidence>
<dbReference type="PATRIC" id="fig|1184267.3.peg.1372"/>
<feature type="domain" description="Mur ligase central" evidence="11">
    <location>
        <begin position="120"/>
        <end position="305"/>
    </location>
</feature>
<evidence type="ECO:0000259" key="9">
    <source>
        <dbReference type="Pfam" id="PF01225"/>
    </source>
</evidence>
<dbReference type="InterPro" id="IPR036615">
    <property type="entry name" value="Mur_ligase_C_dom_sf"/>
</dbReference>
<dbReference type="PANTHER" id="PTHR43445:SF5">
    <property type="entry name" value="UDP-N-ACETYLMURAMATE--L-ALANYL-GAMMA-D-GLUTAMYL-MESO-2,6-DIAMINOHEPTANDIOATE LIGASE"/>
    <property type="match status" value="1"/>
</dbReference>
<keyword evidence="2" id="KW-0132">Cell division</keyword>
<evidence type="ECO:0000313" key="12">
    <source>
        <dbReference type="EMBL" id="AGH95569.1"/>
    </source>
</evidence>
<feature type="domain" description="Mur ligase N-terminal catalytic" evidence="9">
    <location>
        <begin position="14"/>
        <end position="111"/>
    </location>
</feature>
<dbReference type="Gene3D" id="3.90.190.20">
    <property type="entry name" value="Mur ligase, C-terminal domain"/>
    <property type="match status" value="1"/>
</dbReference>
<evidence type="ECO:0000256" key="7">
    <source>
        <dbReference type="ARBA" id="ARBA00023306"/>
    </source>
</evidence>
<reference evidence="12 13" key="1">
    <citation type="journal article" date="2013" name="ISME J.">
        <title>By their genes ye shall know them: genomic signatures of predatory bacteria.</title>
        <authorList>
            <person name="Pasternak Z."/>
            <person name="Pietrokovski S."/>
            <person name="Rotem O."/>
            <person name="Gophna U."/>
            <person name="Lurie-Weinberger M.N."/>
            <person name="Jurkevitch E."/>
        </authorList>
    </citation>
    <scope>NUCLEOTIDE SEQUENCE [LARGE SCALE GENOMIC DNA]</scope>
    <source>
        <strain evidence="12 13">JSS</strain>
    </source>
</reference>
<evidence type="ECO:0000256" key="6">
    <source>
        <dbReference type="ARBA" id="ARBA00022984"/>
    </source>
</evidence>
<keyword evidence="8" id="KW-0961">Cell wall biogenesis/degradation</keyword>
<keyword evidence="13" id="KW-1185">Reference proteome</keyword>
<organism evidence="12 13">
    <name type="scientific">Pseudobdellovibrio exovorus JSS</name>
    <dbReference type="NCBI Taxonomy" id="1184267"/>
    <lineage>
        <taxon>Bacteria</taxon>
        <taxon>Pseudomonadati</taxon>
        <taxon>Bdellovibrionota</taxon>
        <taxon>Bdellovibrionia</taxon>
        <taxon>Bdellovibrionales</taxon>
        <taxon>Pseudobdellovibrionaceae</taxon>
        <taxon>Pseudobdellovibrio</taxon>
    </lineage>
</organism>
<dbReference type="GO" id="GO:0071555">
    <property type="term" value="P:cell wall organization"/>
    <property type="evidence" value="ECO:0007669"/>
    <property type="project" value="UniProtKB-KW"/>
</dbReference>
<dbReference type="EMBL" id="CP003537">
    <property type="protein sequence ID" value="AGH95569.1"/>
    <property type="molecule type" value="Genomic_DNA"/>
</dbReference>
<accession>M4VQY5</accession>
<evidence type="ECO:0000259" key="10">
    <source>
        <dbReference type="Pfam" id="PF02875"/>
    </source>
</evidence>
<evidence type="ECO:0000256" key="8">
    <source>
        <dbReference type="ARBA" id="ARBA00023316"/>
    </source>
</evidence>
<dbReference type="InterPro" id="IPR036565">
    <property type="entry name" value="Mur-like_cat_sf"/>
</dbReference>
<dbReference type="SUPFAM" id="SSF53623">
    <property type="entry name" value="MurD-like peptide ligases, catalytic domain"/>
    <property type="match status" value="1"/>
</dbReference>
<evidence type="ECO:0008006" key="14">
    <source>
        <dbReference type="Google" id="ProtNLM"/>
    </source>
</evidence>
<dbReference type="GO" id="GO:0016881">
    <property type="term" value="F:acid-amino acid ligase activity"/>
    <property type="evidence" value="ECO:0007669"/>
    <property type="project" value="InterPro"/>
</dbReference>
<dbReference type="Gene3D" id="3.40.50.720">
    <property type="entry name" value="NAD(P)-binding Rossmann-like Domain"/>
    <property type="match status" value="1"/>
</dbReference>
<dbReference type="InterPro" id="IPR000713">
    <property type="entry name" value="Mur_ligase_N"/>
</dbReference>
<dbReference type="STRING" id="1184267.A11Q_1353"/>
<dbReference type="Pfam" id="PF08245">
    <property type="entry name" value="Mur_ligase_M"/>
    <property type="match status" value="1"/>
</dbReference>
<keyword evidence="1" id="KW-0436">Ligase</keyword>
<dbReference type="Pfam" id="PF01225">
    <property type="entry name" value="Mur_ligase"/>
    <property type="match status" value="1"/>
</dbReference>
<evidence type="ECO:0000256" key="1">
    <source>
        <dbReference type="ARBA" id="ARBA00022598"/>
    </source>
</evidence>
<dbReference type="GO" id="GO:0008360">
    <property type="term" value="P:regulation of cell shape"/>
    <property type="evidence" value="ECO:0007669"/>
    <property type="project" value="UniProtKB-KW"/>
</dbReference>
<dbReference type="SUPFAM" id="SSF53244">
    <property type="entry name" value="MurD-like peptide ligases, peptide-binding domain"/>
    <property type="match status" value="1"/>
</dbReference>
<feature type="domain" description="Mur ligase C-terminal" evidence="10">
    <location>
        <begin position="329"/>
        <end position="461"/>
    </location>
</feature>
<dbReference type="Gene3D" id="3.40.1190.10">
    <property type="entry name" value="Mur-like, catalytic domain"/>
    <property type="match status" value="1"/>
</dbReference>
<keyword evidence="5" id="KW-0133">Cell shape</keyword>
<dbReference type="InterPro" id="IPR050061">
    <property type="entry name" value="MurCDEF_pg_biosynth"/>
</dbReference>
<dbReference type="InterPro" id="IPR005757">
    <property type="entry name" value="Mpl"/>
</dbReference>
<keyword evidence="6" id="KW-0573">Peptidoglycan synthesis</keyword>
<dbReference type="SUPFAM" id="SSF51984">
    <property type="entry name" value="MurCD N-terminal domain"/>
    <property type="match status" value="1"/>
</dbReference>
<dbReference type="AlphaFoldDB" id="M4VQY5"/>
<dbReference type="HOGENOM" id="CLU_028104_0_2_7"/>
<proteinExistence type="predicted"/>
<dbReference type="Pfam" id="PF02875">
    <property type="entry name" value="Mur_ligase_C"/>
    <property type="match status" value="1"/>
</dbReference>
<dbReference type="PANTHER" id="PTHR43445">
    <property type="entry name" value="UDP-N-ACETYLMURAMATE--L-ALANINE LIGASE-RELATED"/>
    <property type="match status" value="1"/>
</dbReference>
<dbReference type="eggNOG" id="COG0773">
    <property type="taxonomic scope" value="Bacteria"/>
</dbReference>
<evidence type="ECO:0000256" key="5">
    <source>
        <dbReference type="ARBA" id="ARBA00022960"/>
    </source>
</evidence>